<evidence type="ECO:0000313" key="1">
    <source>
        <dbReference type="EMBL" id="PWK28179.1"/>
    </source>
</evidence>
<sequence>MEQISKLPLDTDSILVHFNLPRLREGKLIDEWVTAKGVLNSGESERIEKLYRKALKSGDGWNEEELKMKFISLLFDLADIEEEDKIISFYERPMNATFNGTKIGVICDCLLASPAGISTPKTPYFFLQEFKKQKGDSNDPEAQMLAAMLVAQYKNADNKPIYGAWLVGSIWNFTLLQGSEYFVSHKFDASNLEDLTQIVFILRRLKELIKSR</sequence>
<dbReference type="AlphaFoldDB" id="A0A316EFJ4"/>
<name>A0A316EFJ4_9BACT</name>
<comment type="caution">
    <text evidence="1">The sequence shown here is derived from an EMBL/GenBank/DDBJ whole genome shotgun (WGS) entry which is preliminary data.</text>
</comment>
<gene>
    <name evidence="1" type="ORF">LV89_00957</name>
</gene>
<reference evidence="1 2" key="1">
    <citation type="submission" date="2018-05" db="EMBL/GenBank/DDBJ databases">
        <title>Genomic Encyclopedia of Archaeal and Bacterial Type Strains, Phase II (KMG-II): from individual species to whole genera.</title>
        <authorList>
            <person name="Goeker M."/>
        </authorList>
    </citation>
    <scope>NUCLEOTIDE SEQUENCE [LARGE SCALE GENOMIC DNA]</scope>
    <source>
        <strain evidence="1 2">DSM 22214</strain>
    </source>
</reference>
<accession>A0A316EFJ4</accession>
<organism evidence="1 2">
    <name type="scientific">Arcicella aurantiaca</name>
    <dbReference type="NCBI Taxonomy" id="591202"/>
    <lineage>
        <taxon>Bacteria</taxon>
        <taxon>Pseudomonadati</taxon>
        <taxon>Bacteroidota</taxon>
        <taxon>Cytophagia</taxon>
        <taxon>Cytophagales</taxon>
        <taxon>Flectobacillaceae</taxon>
        <taxon>Arcicella</taxon>
    </lineage>
</organism>
<keyword evidence="2" id="KW-1185">Reference proteome</keyword>
<dbReference type="OrthoDB" id="9811567at2"/>
<evidence type="ECO:0000313" key="2">
    <source>
        <dbReference type="Proteomes" id="UP000245489"/>
    </source>
</evidence>
<dbReference type="Proteomes" id="UP000245489">
    <property type="component" value="Unassembled WGS sequence"/>
</dbReference>
<proteinExistence type="predicted"/>
<protein>
    <submittedName>
        <fullName evidence="1">Uncharacterized protein</fullName>
    </submittedName>
</protein>
<dbReference type="EMBL" id="QGGO01000004">
    <property type="protein sequence ID" value="PWK28179.1"/>
    <property type="molecule type" value="Genomic_DNA"/>
</dbReference>
<dbReference type="RefSeq" id="WP_109741738.1">
    <property type="nucleotide sequence ID" value="NZ_QGGO01000004.1"/>
</dbReference>